<feature type="transmembrane region" description="Helical" evidence="1">
    <location>
        <begin position="72"/>
        <end position="94"/>
    </location>
</feature>
<keyword evidence="3" id="KW-1185">Reference proteome</keyword>
<protein>
    <submittedName>
        <fullName evidence="2">Uncharacterized protein</fullName>
    </submittedName>
</protein>
<name>A0ABD5S0U0_9EURY</name>
<proteinExistence type="predicted"/>
<feature type="transmembrane region" description="Helical" evidence="1">
    <location>
        <begin position="6"/>
        <end position="26"/>
    </location>
</feature>
<keyword evidence="1" id="KW-0812">Transmembrane</keyword>
<keyword evidence="1" id="KW-1133">Transmembrane helix</keyword>
<evidence type="ECO:0000313" key="2">
    <source>
        <dbReference type="EMBL" id="MFC6725289.1"/>
    </source>
</evidence>
<dbReference type="InterPro" id="IPR058349">
    <property type="entry name" value="DUF8036"/>
</dbReference>
<sequence>MTVWVDVARVAIAVNLLLLASLVYVWGRNYAELRSSLALGLLLFGVFLFLENGLAFYFYFLEVTLRVWVESVPVLAQLAMTALRVCETVALLFLTWTTWR</sequence>
<dbReference type="AlphaFoldDB" id="A0ABD5S0U0"/>
<evidence type="ECO:0000313" key="3">
    <source>
        <dbReference type="Proteomes" id="UP001596328"/>
    </source>
</evidence>
<keyword evidence="1" id="KW-0472">Membrane</keyword>
<evidence type="ECO:0000256" key="1">
    <source>
        <dbReference type="SAM" id="Phobius"/>
    </source>
</evidence>
<dbReference type="EMBL" id="JBHSWU010000459">
    <property type="protein sequence ID" value="MFC6725289.1"/>
    <property type="molecule type" value="Genomic_DNA"/>
</dbReference>
<feature type="transmembrane region" description="Helical" evidence="1">
    <location>
        <begin position="38"/>
        <end position="60"/>
    </location>
</feature>
<dbReference type="Proteomes" id="UP001596328">
    <property type="component" value="Unassembled WGS sequence"/>
</dbReference>
<dbReference type="Pfam" id="PF26119">
    <property type="entry name" value="DUF8036"/>
    <property type="match status" value="1"/>
</dbReference>
<gene>
    <name evidence="2" type="ORF">ACFQE1_13100</name>
</gene>
<organism evidence="2 3">
    <name type="scientific">Halobium palmae</name>
    <dbReference type="NCBI Taxonomy" id="1776492"/>
    <lineage>
        <taxon>Archaea</taxon>
        <taxon>Methanobacteriati</taxon>
        <taxon>Methanobacteriota</taxon>
        <taxon>Stenosarchaea group</taxon>
        <taxon>Halobacteria</taxon>
        <taxon>Halobacteriales</taxon>
        <taxon>Haloferacaceae</taxon>
        <taxon>Halobium</taxon>
    </lineage>
</organism>
<reference evidence="2 3" key="1">
    <citation type="journal article" date="2019" name="Int. J. Syst. Evol. Microbiol.">
        <title>The Global Catalogue of Microorganisms (GCM) 10K type strain sequencing project: providing services to taxonomists for standard genome sequencing and annotation.</title>
        <authorList>
            <consortium name="The Broad Institute Genomics Platform"/>
            <consortium name="The Broad Institute Genome Sequencing Center for Infectious Disease"/>
            <person name="Wu L."/>
            <person name="Ma J."/>
        </authorList>
    </citation>
    <scope>NUCLEOTIDE SEQUENCE [LARGE SCALE GENOMIC DNA]</scope>
    <source>
        <strain evidence="2 3">NBRC 111368</strain>
    </source>
</reference>
<comment type="caution">
    <text evidence="2">The sequence shown here is derived from an EMBL/GenBank/DDBJ whole genome shotgun (WGS) entry which is preliminary data.</text>
</comment>
<accession>A0ABD5S0U0</accession>